<evidence type="ECO:0000256" key="8">
    <source>
        <dbReference type="ARBA" id="ARBA00022824"/>
    </source>
</evidence>
<dbReference type="GO" id="GO:0005783">
    <property type="term" value="C:endoplasmic reticulum"/>
    <property type="evidence" value="ECO:0007669"/>
    <property type="project" value="UniProtKB-SubCell"/>
</dbReference>
<dbReference type="EMBL" id="CP144051">
    <property type="protein sequence ID" value="WWD16226.1"/>
    <property type="molecule type" value="Genomic_DNA"/>
</dbReference>
<dbReference type="PANTHER" id="PTHR12867:SF6">
    <property type="entry name" value="N-ACETYLGLUCOSAMINYLDIPHOSPHODOLICHOL N-ACETYLGLUCOSAMINYLTRANSFERASE"/>
    <property type="match status" value="1"/>
</dbReference>
<dbReference type="AlphaFoldDB" id="A0A5M6BZ36"/>
<evidence type="ECO:0000256" key="4">
    <source>
        <dbReference type="ARBA" id="ARBA00012614"/>
    </source>
</evidence>
<dbReference type="OrthoDB" id="20273at2759"/>
<dbReference type="Gene3D" id="3.40.50.2000">
    <property type="entry name" value="Glycogen Phosphorylase B"/>
    <property type="match status" value="1"/>
</dbReference>
<reference evidence="13" key="2">
    <citation type="submission" date="2024-01" db="EMBL/GenBank/DDBJ databases">
        <title>Comparative genomics of Cryptococcus and Kwoniella reveals pathogenesis evolution and contrasting modes of karyotype evolution via chromosome fusion or intercentromeric recombination.</title>
        <authorList>
            <person name="Coelho M.A."/>
            <person name="David-Palma M."/>
            <person name="Shea T."/>
            <person name="Bowers K."/>
            <person name="McGinley-Smith S."/>
            <person name="Mohammad A.W."/>
            <person name="Gnirke A."/>
            <person name="Yurkov A.M."/>
            <person name="Nowrousian M."/>
            <person name="Sun S."/>
            <person name="Cuomo C.A."/>
            <person name="Heitman J."/>
        </authorList>
    </citation>
    <scope>NUCLEOTIDE SEQUENCE</scope>
    <source>
        <strain evidence="13">CBS 12478</strain>
    </source>
</reference>
<comment type="catalytic activity">
    <reaction evidence="11">
        <text>an N-acetyl-alpha-D-glucosaminyl-diphospho-di-trans,poly-cis-dolichol + UDP-N-acetyl-alpha-D-glucosamine = an N,N'-diacetylchitobiosyl-diphospho-di-trans,poly-cis-dolichol + UDP + H(+)</text>
        <dbReference type="Rhea" id="RHEA:23380"/>
        <dbReference type="Rhea" id="RHEA-COMP:19507"/>
        <dbReference type="Rhea" id="RHEA-COMP:19510"/>
        <dbReference type="ChEBI" id="CHEBI:15378"/>
        <dbReference type="ChEBI" id="CHEBI:57269"/>
        <dbReference type="ChEBI" id="CHEBI:57705"/>
        <dbReference type="ChEBI" id="CHEBI:58223"/>
        <dbReference type="ChEBI" id="CHEBI:58427"/>
        <dbReference type="EC" id="2.4.1.141"/>
    </reaction>
</comment>
<accession>A0A5M6BZ36</accession>
<evidence type="ECO:0000256" key="11">
    <source>
        <dbReference type="ARBA" id="ARBA00048184"/>
    </source>
</evidence>
<evidence type="ECO:0000256" key="7">
    <source>
        <dbReference type="ARBA" id="ARBA00022679"/>
    </source>
</evidence>
<proteinExistence type="inferred from homology"/>
<evidence type="ECO:0000256" key="12">
    <source>
        <dbReference type="RuleBase" id="RU362128"/>
    </source>
</evidence>
<evidence type="ECO:0000256" key="1">
    <source>
        <dbReference type="ARBA" id="ARBA00004240"/>
    </source>
</evidence>
<dbReference type="PANTHER" id="PTHR12867">
    <property type="entry name" value="GLYCOSYL TRANSFERASE-RELATED"/>
    <property type="match status" value="1"/>
</dbReference>
<gene>
    <name evidence="12" type="primary">ALG13</name>
    <name evidence="13" type="ORF">CI109_100652</name>
</gene>
<keyword evidence="6 12" id="KW-0328">Glycosyltransferase</keyword>
<dbReference type="Pfam" id="PF04101">
    <property type="entry name" value="Glyco_tran_28_C"/>
    <property type="match status" value="1"/>
</dbReference>
<name>A0A5M6BZ36_9TREE</name>
<evidence type="ECO:0000256" key="5">
    <source>
        <dbReference type="ARBA" id="ARBA00017468"/>
    </source>
</evidence>
<comment type="function">
    <text evidence="9 12">Involved in protein N-glycosylation. Essential for the second step of the dolichol-linked oligosaccharide pathway.</text>
</comment>
<keyword evidence="14" id="KW-1185">Reference proteome</keyword>
<comment type="subunit">
    <text evidence="3 12">Heterodimer with ALG14 to form a functional enzyme.</text>
</comment>
<organism evidence="13 14">
    <name type="scientific">Kwoniella shandongensis</name>
    <dbReference type="NCBI Taxonomy" id="1734106"/>
    <lineage>
        <taxon>Eukaryota</taxon>
        <taxon>Fungi</taxon>
        <taxon>Dikarya</taxon>
        <taxon>Basidiomycota</taxon>
        <taxon>Agaricomycotina</taxon>
        <taxon>Tremellomycetes</taxon>
        <taxon>Tremellales</taxon>
        <taxon>Cryptococcaceae</taxon>
        <taxon>Kwoniella</taxon>
    </lineage>
</organism>
<evidence type="ECO:0000256" key="3">
    <source>
        <dbReference type="ARBA" id="ARBA00011198"/>
    </source>
</evidence>
<dbReference type="GO" id="GO:0004577">
    <property type="term" value="F:N-acetylglucosaminyldiphosphodolichol N-acetylglucosaminyltransferase activity"/>
    <property type="evidence" value="ECO:0007669"/>
    <property type="project" value="UniProtKB-EC"/>
</dbReference>
<comment type="similarity">
    <text evidence="2 12">Belongs to the glycosyltransferase 28 family.</text>
</comment>
<dbReference type="InterPro" id="IPR007235">
    <property type="entry name" value="Glyco_trans_28_C"/>
</dbReference>
<dbReference type="SUPFAM" id="SSF53756">
    <property type="entry name" value="UDP-Glycosyltransferase/glycogen phosphorylase"/>
    <property type="match status" value="1"/>
</dbReference>
<dbReference type="EC" id="2.4.1.141" evidence="4 12"/>
<evidence type="ECO:0000256" key="6">
    <source>
        <dbReference type="ARBA" id="ARBA00022676"/>
    </source>
</evidence>
<evidence type="ECO:0000256" key="2">
    <source>
        <dbReference type="ARBA" id="ARBA00006962"/>
    </source>
</evidence>
<dbReference type="InterPro" id="IPR039042">
    <property type="entry name" value="Alg13-like"/>
</dbReference>
<protein>
    <recommendedName>
        <fullName evidence="5 12">UDP-N-acetylglucosamine transferase subunit ALG13</fullName>
        <ecNumber evidence="4 12">2.4.1.141</ecNumber>
    </recommendedName>
    <alternativeName>
        <fullName evidence="10 12">Asparagine-linked glycosylation protein 13</fullName>
    </alternativeName>
</protein>
<reference evidence="13" key="1">
    <citation type="submission" date="2017-08" db="EMBL/GenBank/DDBJ databases">
        <authorList>
            <person name="Cuomo C."/>
            <person name="Billmyre B."/>
            <person name="Heitman J."/>
        </authorList>
    </citation>
    <scope>NUCLEOTIDE SEQUENCE</scope>
    <source>
        <strain evidence="13">CBS 12478</strain>
    </source>
</reference>
<evidence type="ECO:0000313" key="13">
    <source>
        <dbReference type="EMBL" id="WWD16226.1"/>
    </source>
</evidence>
<evidence type="ECO:0000313" key="14">
    <source>
        <dbReference type="Proteomes" id="UP000322225"/>
    </source>
</evidence>
<dbReference type="GO" id="GO:0006488">
    <property type="term" value="P:dolichol-linked oligosaccharide biosynthetic process"/>
    <property type="evidence" value="ECO:0007669"/>
    <property type="project" value="InterPro"/>
</dbReference>
<evidence type="ECO:0000256" key="9">
    <source>
        <dbReference type="ARBA" id="ARBA00024804"/>
    </source>
</evidence>
<evidence type="ECO:0000256" key="10">
    <source>
        <dbReference type="ARBA" id="ARBA00032061"/>
    </source>
</evidence>
<keyword evidence="7 12" id="KW-0808">Transferase</keyword>
<dbReference type="Proteomes" id="UP000322225">
    <property type="component" value="Chromosome 1"/>
</dbReference>
<sequence length="183" mass="20086">MTLSSLLVTVGSTLFPALTNTILSPPLLAKLSSLGIKQLIVQYGRADLPPDLGIGVDSKGSGIKYIDGMVVQVMRFSEKFEELVKKSDAVISHAGSGSILTTLRRNPPIPLLVVPNETLMDNHQAELADEMSKQGYLMVSRVEELEEKLSTFLEDKRTEAMKPFPEMDGTRFRGIVDEMMGFA</sequence>
<keyword evidence="8 12" id="KW-0256">Endoplasmic reticulum</keyword>
<comment type="subcellular location">
    <subcellularLocation>
        <location evidence="1 12">Endoplasmic reticulum</location>
    </subcellularLocation>
</comment>